<comment type="catalytic activity">
    <reaction evidence="9">
        <text>2 L-dopa + O2 = 2 L-dopaquinone + 2 H2O</text>
        <dbReference type="Rhea" id="RHEA:34287"/>
        <dbReference type="ChEBI" id="CHEBI:15377"/>
        <dbReference type="ChEBI" id="CHEBI:15379"/>
        <dbReference type="ChEBI" id="CHEBI:57504"/>
        <dbReference type="ChEBI" id="CHEBI:57924"/>
        <dbReference type="EC" id="1.14.18.1"/>
    </reaction>
</comment>
<evidence type="ECO:0000256" key="9">
    <source>
        <dbReference type="ARBA" id="ARBA00048233"/>
    </source>
</evidence>
<sequence>MAGFSKPRSVLSTLFTVFLFLQVTLAVQHAAHHHVHRDAKALESHFEETKRALEERANNIAIVGVTGTVSPRLEIRDLKKNADQWNLYILGMERFMAKDKNDRLSYYQVAGVHGRPYVTWNNFPTPLVNSAGFCPHGQNLFGSWHRPYLAVYEQAWYQCVQEVISAFPSGEQQRWRNAAATLRMPFWDWARAPPSGEKSTPSLMRDQTVTVTKPSGQTTIPNPLYSYSWGSSLPSAMGGGPWNNWPTTLRRPVSNPTRSNNNELAARMASIRLSLRDRVYGLFMSGGSWGDLSTSNIGVRTSQNGNNPDSFESVHDAVHVTVGGESGGHMYYLDYSSFDPAFWLHHFNIDRLLAMYQVVSPNTYVTDGAINRGMAQWNAGEWKNSYTPLKPFTKNSNGDYYTSQDIRNTRVLGYYYPETAGNPSAASVRSAVNSLYGPGAPTNNKKRSESQYPGRPYKHGDYNTVLSVIASKFVMDGSYSVHCWLGGVSNSTLNSTAPYANTTAPYGNNTITDEYESPNYVGAYSVMGGSKGDGGNSSYPVITEGSLPLTTCLQGKEAYGELKSLGPDDVEAYLKDNLHYKVIGPGGVEIPANQVPGLKIYVKSAPITPANGPDELPTVGDYIMLPKCTENKPAGLSKPYTYTPSPYEQPGYKPPTGTYPPYPTGTGKSHGGGSYVFPTSPADEPGYCVTEQEIKYVDPAGNFLYSEMA</sequence>
<comment type="caution">
    <text evidence="14">The sequence shown here is derived from an EMBL/GenBank/DDBJ whole genome shotgun (WGS) entry which is preliminary data.</text>
</comment>
<organism evidence="14 15">
    <name type="scientific">Clohesyomyces aquaticus</name>
    <dbReference type="NCBI Taxonomy" id="1231657"/>
    <lineage>
        <taxon>Eukaryota</taxon>
        <taxon>Fungi</taxon>
        <taxon>Dikarya</taxon>
        <taxon>Ascomycota</taxon>
        <taxon>Pezizomycotina</taxon>
        <taxon>Dothideomycetes</taxon>
        <taxon>Pleosporomycetidae</taxon>
        <taxon>Pleosporales</taxon>
        <taxon>Lindgomycetaceae</taxon>
        <taxon>Clohesyomyces</taxon>
    </lineage>
</organism>
<dbReference type="GO" id="GO:0042438">
    <property type="term" value="P:melanin biosynthetic process"/>
    <property type="evidence" value="ECO:0007669"/>
    <property type="project" value="UniProtKB-KW"/>
</dbReference>
<dbReference type="Proteomes" id="UP000193144">
    <property type="component" value="Unassembled WGS sequence"/>
</dbReference>
<evidence type="ECO:0000256" key="10">
    <source>
        <dbReference type="ARBA" id="ARBA00048881"/>
    </source>
</evidence>
<evidence type="ECO:0000259" key="13">
    <source>
        <dbReference type="PROSITE" id="PS00498"/>
    </source>
</evidence>
<feature type="signal peptide" evidence="12">
    <location>
        <begin position="1"/>
        <end position="26"/>
    </location>
</feature>
<dbReference type="PROSITE" id="PS00498">
    <property type="entry name" value="TYROSINASE_2"/>
    <property type="match status" value="1"/>
</dbReference>
<dbReference type="PRINTS" id="PR00092">
    <property type="entry name" value="TYROSINASE"/>
</dbReference>
<comment type="similarity">
    <text evidence="2">Belongs to the tyrosinase family.</text>
</comment>
<comment type="catalytic activity">
    <reaction evidence="10">
        <text>L-tyrosine + O2 = L-dopaquinone + H2O</text>
        <dbReference type="Rhea" id="RHEA:18117"/>
        <dbReference type="ChEBI" id="CHEBI:15377"/>
        <dbReference type="ChEBI" id="CHEBI:15379"/>
        <dbReference type="ChEBI" id="CHEBI:57924"/>
        <dbReference type="ChEBI" id="CHEBI:58315"/>
        <dbReference type="EC" id="1.14.18.1"/>
    </reaction>
</comment>
<keyword evidence="6" id="KW-0186">Copper</keyword>
<dbReference type="InterPro" id="IPR008922">
    <property type="entry name" value="Di-copper_centre_dom_sf"/>
</dbReference>
<evidence type="ECO:0000256" key="12">
    <source>
        <dbReference type="SAM" id="SignalP"/>
    </source>
</evidence>
<evidence type="ECO:0000256" key="6">
    <source>
        <dbReference type="ARBA" id="ARBA00023008"/>
    </source>
</evidence>
<dbReference type="PANTHER" id="PTHR11474:SF76">
    <property type="entry name" value="SHKT DOMAIN-CONTAINING PROTEIN"/>
    <property type="match status" value="1"/>
</dbReference>
<feature type="region of interest" description="Disordered" evidence="11">
    <location>
        <begin position="437"/>
        <end position="456"/>
    </location>
</feature>
<evidence type="ECO:0000256" key="7">
    <source>
        <dbReference type="ARBA" id="ARBA00023033"/>
    </source>
</evidence>
<evidence type="ECO:0000256" key="4">
    <source>
        <dbReference type="ARBA" id="ARBA00022723"/>
    </source>
</evidence>
<reference evidence="14 15" key="1">
    <citation type="submission" date="2016-07" db="EMBL/GenBank/DDBJ databases">
        <title>Pervasive Adenine N6-methylation of Active Genes in Fungi.</title>
        <authorList>
            <consortium name="DOE Joint Genome Institute"/>
            <person name="Mondo S.J."/>
            <person name="Dannebaum R.O."/>
            <person name="Kuo R.C."/>
            <person name="Labutti K."/>
            <person name="Haridas S."/>
            <person name="Kuo A."/>
            <person name="Salamov A."/>
            <person name="Ahrendt S.R."/>
            <person name="Lipzen A."/>
            <person name="Sullivan W."/>
            <person name="Andreopoulos W.B."/>
            <person name="Clum A."/>
            <person name="Lindquist E."/>
            <person name="Daum C."/>
            <person name="Ramamoorthy G.K."/>
            <person name="Gryganskyi A."/>
            <person name="Culley D."/>
            <person name="Magnuson J.K."/>
            <person name="James T.Y."/>
            <person name="O'Malley M.A."/>
            <person name="Stajich J.E."/>
            <person name="Spatafora J.W."/>
            <person name="Visel A."/>
            <person name="Grigoriev I.V."/>
        </authorList>
    </citation>
    <scope>NUCLEOTIDE SEQUENCE [LARGE SCALE GENOMIC DNA]</scope>
    <source>
        <strain evidence="14 15">CBS 115471</strain>
    </source>
</reference>
<dbReference type="GO" id="GO:0004503">
    <property type="term" value="F:tyrosinase activity"/>
    <property type="evidence" value="ECO:0007669"/>
    <property type="project" value="UniProtKB-EC"/>
</dbReference>
<feature type="region of interest" description="Disordered" evidence="11">
    <location>
        <begin position="645"/>
        <end position="667"/>
    </location>
</feature>
<accession>A0A1Y1YGY2</accession>
<dbReference type="InterPro" id="IPR050316">
    <property type="entry name" value="Tyrosinase/Hemocyanin"/>
</dbReference>
<proteinExistence type="inferred from homology"/>
<dbReference type="PANTHER" id="PTHR11474">
    <property type="entry name" value="TYROSINASE FAMILY MEMBER"/>
    <property type="match status" value="1"/>
</dbReference>
<evidence type="ECO:0000256" key="3">
    <source>
        <dbReference type="ARBA" id="ARBA00011906"/>
    </source>
</evidence>
<evidence type="ECO:0000313" key="15">
    <source>
        <dbReference type="Proteomes" id="UP000193144"/>
    </source>
</evidence>
<keyword evidence="4" id="KW-0479">Metal-binding</keyword>
<keyword evidence="5" id="KW-0560">Oxidoreductase</keyword>
<name>A0A1Y1YGY2_9PLEO</name>
<dbReference type="AlphaFoldDB" id="A0A1Y1YGY2"/>
<comment type="cofactor">
    <cofactor evidence="1">
        <name>Cu(2+)</name>
        <dbReference type="ChEBI" id="CHEBI:29036"/>
    </cofactor>
</comment>
<keyword evidence="8" id="KW-0470">Melanin biosynthesis</keyword>
<dbReference type="OrthoDB" id="6132182at2759"/>
<evidence type="ECO:0000256" key="8">
    <source>
        <dbReference type="ARBA" id="ARBA00023101"/>
    </source>
</evidence>
<evidence type="ECO:0000256" key="5">
    <source>
        <dbReference type="ARBA" id="ARBA00023002"/>
    </source>
</evidence>
<keyword evidence="15" id="KW-1185">Reference proteome</keyword>
<evidence type="ECO:0000256" key="2">
    <source>
        <dbReference type="ARBA" id="ARBA00009928"/>
    </source>
</evidence>
<dbReference type="InterPro" id="IPR041640">
    <property type="entry name" value="Tyrosinase_C"/>
</dbReference>
<feature type="domain" description="Tyrosinase copper-binding" evidence="13">
    <location>
        <begin position="339"/>
        <end position="350"/>
    </location>
</feature>
<dbReference type="SUPFAM" id="SSF48056">
    <property type="entry name" value="Di-copper centre-containing domain"/>
    <property type="match status" value="1"/>
</dbReference>
<gene>
    <name evidence="14" type="ORF">BCR34DRAFT_524377</name>
</gene>
<dbReference type="EC" id="1.14.18.1" evidence="3"/>
<feature type="chain" id="PRO_5012508267" description="tyrosinase" evidence="12">
    <location>
        <begin position="27"/>
        <end position="709"/>
    </location>
</feature>
<evidence type="ECO:0000256" key="11">
    <source>
        <dbReference type="SAM" id="MobiDB-lite"/>
    </source>
</evidence>
<dbReference type="STRING" id="1231657.A0A1Y1YGY2"/>
<protein>
    <recommendedName>
        <fullName evidence="3">tyrosinase</fullName>
        <ecNumber evidence="3">1.14.18.1</ecNumber>
    </recommendedName>
</protein>
<dbReference type="InterPro" id="IPR002227">
    <property type="entry name" value="Tyrosinase_Cu-bd"/>
</dbReference>
<dbReference type="Pfam" id="PF00264">
    <property type="entry name" value="Tyrosinase"/>
    <property type="match status" value="1"/>
</dbReference>
<evidence type="ECO:0000256" key="1">
    <source>
        <dbReference type="ARBA" id="ARBA00001973"/>
    </source>
</evidence>
<keyword evidence="7" id="KW-0503">Monooxygenase</keyword>
<evidence type="ECO:0000313" key="14">
    <source>
        <dbReference type="EMBL" id="ORX97281.1"/>
    </source>
</evidence>
<dbReference type="Pfam" id="PF18132">
    <property type="entry name" value="Tyrosinase_C"/>
    <property type="match status" value="1"/>
</dbReference>
<dbReference type="EMBL" id="MCFA01000237">
    <property type="protein sequence ID" value="ORX97281.1"/>
    <property type="molecule type" value="Genomic_DNA"/>
</dbReference>
<keyword evidence="12" id="KW-0732">Signal</keyword>
<dbReference type="GO" id="GO:0046872">
    <property type="term" value="F:metal ion binding"/>
    <property type="evidence" value="ECO:0007669"/>
    <property type="project" value="UniProtKB-KW"/>
</dbReference>
<dbReference type="Gene3D" id="1.10.1280.10">
    <property type="entry name" value="Di-copper center containing domain from catechol oxidase"/>
    <property type="match status" value="1"/>
</dbReference>